<feature type="region of interest" description="Disordered" evidence="2">
    <location>
        <begin position="1"/>
        <end position="116"/>
    </location>
</feature>
<dbReference type="Proteomes" id="UP001054902">
    <property type="component" value="Unassembled WGS sequence"/>
</dbReference>
<accession>A0AAD3D9F9</accession>
<feature type="region of interest" description="Disordered" evidence="2">
    <location>
        <begin position="151"/>
        <end position="178"/>
    </location>
</feature>
<dbReference type="InterPro" id="IPR036770">
    <property type="entry name" value="Ankyrin_rpt-contain_sf"/>
</dbReference>
<organism evidence="3 4">
    <name type="scientific">Chaetoceros tenuissimus</name>
    <dbReference type="NCBI Taxonomy" id="426638"/>
    <lineage>
        <taxon>Eukaryota</taxon>
        <taxon>Sar</taxon>
        <taxon>Stramenopiles</taxon>
        <taxon>Ochrophyta</taxon>
        <taxon>Bacillariophyta</taxon>
        <taxon>Coscinodiscophyceae</taxon>
        <taxon>Chaetocerotophycidae</taxon>
        <taxon>Chaetocerotales</taxon>
        <taxon>Chaetocerotaceae</taxon>
        <taxon>Chaetoceros</taxon>
    </lineage>
</organism>
<keyword evidence="1" id="KW-0175">Coiled coil</keyword>
<feature type="compositionally biased region" description="Acidic residues" evidence="2">
    <location>
        <begin position="757"/>
        <end position="767"/>
    </location>
</feature>
<name>A0AAD3D9F9_9STRA</name>
<proteinExistence type="predicted"/>
<evidence type="ECO:0000313" key="4">
    <source>
        <dbReference type="Proteomes" id="UP001054902"/>
    </source>
</evidence>
<feature type="region of interest" description="Disordered" evidence="2">
    <location>
        <begin position="452"/>
        <end position="476"/>
    </location>
</feature>
<comment type="caution">
    <text evidence="3">The sequence shown here is derived from an EMBL/GenBank/DDBJ whole genome shotgun (WGS) entry which is preliminary data.</text>
</comment>
<feature type="coiled-coil region" evidence="1">
    <location>
        <begin position="624"/>
        <end position="651"/>
    </location>
</feature>
<reference evidence="3 4" key="1">
    <citation type="journal article" date="2021" name="Sci. Rep.">
        <title>The genome of the diatom Chaetoceros tenuissimus carries an ancient integrated fragment of an extant virus.</title>
        <authorList>
            <person name="Hongo Y."/>
            <person name="Kimura K."/>
            <person name="Takaki Y."/>
            <person name="Yoshida Y."/>
            <person name="Baba S."/>
            <person name="Kobayashi G."/>
            <person name="Nagasaki K."/>
            <person name="Hano T."/>
            <person name="Tomaru Y."/>
        </authorList>
    </citation>
    <scope>NUCLEOTIDE SEQUENCE [LARGE SCALE GENOMIC DNA]</scope>
    <source>
        <strain evidence="3 4">NIES-3715</strain>
    </source>
</reference>
<feature type="region of interest" description="Disordered" evidence="2">
    <location>
        <begin position="746"/>
        <end position="795"/>
    </location>
</feature>
<dbReference type="Gene3D" id="1.25.40.20">
    <property type="entry name" value="Ankyrin repeat-containing domain"/>
    <property type="match status" value="1"/>
</dbReference>
<feature type="compositionally biased region" description="Acidic residues" evidence="2">
    <location>
        <begin position="23"/>
        <end position="47"/>
    </location>
</feature>
<protein>
    <submittedName>
        <fullName evidence="3">Uncharacterized protein</fullName>
    </submittedName>
</protein>
<sequence>MFFRRKAKPAVPIKGEDGHYYVDEEGEYDSDEWETDSDYSSENESDEENKQDVEGDDGSEVKISDAAAETEEEKDVASEQDEAVNDDGEENTNEIVVNEYTQDDSEETTPDTKEAENIESVLDSTNGHALDLEEVNLSTDSTGMVSVNIDEETTEDQFEGSKKKVEESPTQDESNNEENNLTMTLEEKRSLVALAAEHDRVDILKTILQPHPAQRTNDSNPIFLAQLLLNNIIVKDPSNSYTEEDLEKVFIPPLHVAIASSATNAATCLLRMGSDPSIRPNIPESDEWEGPSWQDENGELYAERGGIGAATSWKLFHGVSAWELAFGTLQIPTSNEKDDVKSKSKWFGFRSKTSTNDQEEVEEKKLYIPIEIEENKLEGIKHAFTAEALRAIGSDEVTRLSELINSGLGTTSRIEIGGKDLFAWCQEMNAQNCIAMLESMNASTDPEAEYYEANENSDSESYEEVEAEDETPIVEEETAKIESTMGGSDDESTTEYDEARLEEMTNKLEESDALSSALSTMLDHIAEEVAITEGLIMQQGDSSNTTLLSQVRVLKTKRAEVEDELPRQQRILEDRYAELDMVKIWWKKQGGSLREIPTRMEEYKKEKEEGAKKAKMTGNFKEDVQKVTQKLEESEKKVRKIRSSIAELSQVSVKNLKEVEKLGLLGAVNLTRKLKDEVRVRKDSLEAIRKEEKSVQDQVTLIRTLIEEKQVVKKTENQIPEVVDDLEAERVEQIIDSIRPESPVLKTENIGRRVSDGEEDSDSFESVEGDHDESSSSDEDDSYSGSDSDSYDSNDKALTHSQAIQAGQSAEIVQWVDDEDLGIFTFKVWNLLQRIFGLSKKAIKETAKSTVEEVGNLPRVLII</sequence>
<feature type="compositionally biased region" description="Basic and acidic residues" evidence="2">
    <location>
        <begin position="48"/>
        <end position="63"/>
    </location>
</feature>
<keyword evidence="4" id="KW-1185">Reference proteome</keyword>
<dbReference type="EMBL" id="BLLK01000069">
    <property type="protein sequence ID" value="GFH60279.1"/>
    <property type="molecule type" value="Genomic_DNA"/>
</dbReference>
<evidence type="ECO:0000256" key="1">
    <source>
        <dbReference type="SAM" id="Coils"/>
    </source>
</evidence>
<feature type="compositionally biased region" description="Acidic residues" evidence="2">
    <location>
        <begin position="68"/>
        <end position="92"/>
    </location>
</feature>
<evidence type="ECO:0000256" key="2">
    <source>
        <dbReference type="SAM" id="MobiDB-lite"/>
    </source>
</evidence>
<gene>
    <name evidence="3" type="ORF">CTEN210_16755</name>
</gene>
<dbReference type="AlphaFoldDB" id="A0AAD3D9F9"/>
<evidence type="ECO:0000313" key="3">
    <source>
        <dbReference type="EMBL" id="GFH60279.1"/>
    </source>
</evidence>